<feature type="region of interest" description="Disordered" evidence="1">
    <location>
        <begin position="736"/>
        <end position="764"/>
    </location>
</feature>
<evidence type="ECO:0000313" key="5">
    <source>
        <dbReference type="Proteomes" id="UP000075714"/>
    </source>
</evidence>
<protein>
    <recommendedName>
        <fullName evidence="3">Protein kinase domain-containing protein</fullName>
    </recommendedName>
</protein>
<evidence type="ECO:0000256" key="2">
    <source>
        <dbReference type="SAM" id="Phobius"/>
    </source>
</evidence>
<dbReference type="Pfam" id="PF07714">
    <property type="entry name" value="PK_Tyr_Ser-Thr"/>
    <property type="match status" value="1"/>
</dbReference>
<dbReference type="SUPFAM" id="SSF56112">
    <property type="entry name" value="Protein kinase-like (PK-like)"/>
    <property type="match status" value="1"/>
</dbReference>
<dbReference type="InterPro" id="IPR051681">
    <property type="entry name" value="Ser/Thr_Kinases-Pseudokinases"/>
</dbReference>
<accession>A0A150GTB6</accession>
<dbReference type="GO" id="GO:0005524">
    <property type="term" value="F:ATP binding"/>
    <property type="evidence" value="ECO:0007669"/>
    <property type="project" value="InterPro"/>
</dbReference>
<feature type="region of interest" description="Disordered" evidence="1">
    <location>
        <begin position="323"/>
        <end position="344"/>
    </location>
</feature>
<reference evidence="5" key="1">
    <citation type="journal article" date="2016" name="Nat. Commun.">
        <title>The Gonium pectorale genome demonstrates co-option of cell cycle regulation during the evolution of multicellularity.</title>
        <authorList>
            <person name="Hanschen E.R."/>
            <person name="Marriage T.N."/>
            <person name="Ferris P.J."/>
            <person name="Hamaji T."/>
            <person name="Toyoda A."/>
            <person name="Fujiyama A."/>
            <person name="Neme R."/>
            <person name="Noguchi H."/>
            <person name="Minakuchi Y."/>
            <person name="Suzuki M."/>
            <person name="Kawai-Toyooka H."/>
            <person name="Smith D.R."/>
            <person name="Sparks H."/>
            <person name="Anderson J."/>
            <person name="Bakaric R."/>
            <person name="Luria V."/>
            <person name="Karger A."/>
            <person name="Kirschner M.W."/>
            <person name="Durand P.M."/>
            <person name="Michod R.E."/>
            <person name="Nozaki H."/>
            <person name="Olson B.J."/>
        </authorList>
    </citation>
    <scope>NUCLEOTIDE SEQUENCE [LARGE SCALE GENOMIC DNA]</scope>
    <source>
        <strain evidence="5">NIES-2863</strain>
    </source>
</reference>
<dbReference type="STRING" id="33097.A0A150GTB6"/>
<gene>
    <name evidence="4" type="ORF">GPECTOR_8g304</name>
</gene>
<proteinExistence type="predicted"/>
<dbReference type="AlphaFoldDB" id="A0A150GTB6"/>
<evidence type="ECO:0000256" key="1">
    <source>
        <dbReference type="SAM" id="MobiDB-lite"/>
    </source>
</evidence>
<dbReference type="Proteomes" id="UP000075714">
    <property type="component" value="Unassembled WGS sequence"/>
</dbReference>
<dbReference type="PANTHER" id="PTHR44329">
    <property type="entry name" value="SERINE/THREONINE-PROTEIN KINASE TNNI3K-RELATED"/>
    <property type="match status" value="1"/>
</dbReference>
<keyword evidence="5" id="KW-1185">Reference proteome</keyword>
<dbReference type="InterPro" id="IPR000719">
    <property type="entry name" value="Prot_kinase_dom"/>
</dbReference>
<dbReference type="GO" id="GO:0004674">
    <property type="term" value="F:protein serine/threonine kinase activity"/>
    <property type="evidence" value="ECO:0007669"/>
    <property type="project" value="TreeGrafter"/>
</dbReference>
<feature type="transmembrane region" description="Helical" evidence="2">
    <location>
        <begin position="254"/>
        <end position="279"/>
    </location>
</feature>
<dbReference type="CDD" id="cd13999">
    <property type="entry name" value="STKc_MAP3K-like"/>
    <property type="match status" value="1"/>
</dbReference>
<feature type="region of interest" description="Disordered" evidence="1">
    <location>
        <begin position="456"/>
        <end position="488"/>
    </location>
</feature>
<dbReference type="InterPro" id="IPR011009">
    <property type="entry name" value="Kinase-like_dom_sf"/>
</dbReference>
<feature type="region of interest" description="Disordered" evidence="1">
    <location>
        <begin position="207"/>
        <end position="231"/>
    </location>
</feature>
<name>A0A150GTB6_GONPE</name>
<dbReference type="InterPro" id="IPR008271">
    <property type="entry name" value="Ser/Thr_kinase_AS"/>
</dbReference>
<keyword evidence="2" id="KW-1133">Transmembrane helix</keyword>
<organism evidence="4 5">
    <name type="scientific">Gonium pectorale</name>
    <name type="common">Green alga</name>
    <dbReference type="NCBI Taxonomy" id="33097"/>
    <lineage>
        <taxon>Eukaryota</taxon>
        <taxon>Viridiplantae</taxon>
        <taxon>Chlorophyta</taxon>
        <taxon>core chlorophytes</taxon>
        <taxon>Chlorophyceae</taxon>
        <taxon>CS clade</taxon>
        <taxon>Chlamydomonadales</taxon>
        <taxon>Volvocaceae</taxon>
        <taxon>Gonium</taxon>
    </lineage>
</organism>
<dbReference type="PROSITE" id="PS00108">
    <property type="entry name" value="PROTEIN_KINASE_ST"/>
    <property type="match status" value="1"/>
</dbReference>
<dbReference type="SMART" id="SM00220">
    <property type="entry name" value="S_TKc"/>
    <property type="match status" value="1"/>
</dbReference>
<dbReference type="InterPro" id="IPR001245">
    <property type="entry name" value="Ser-Thr/Tyr_kinase_cat_dom"/>
</dbReference>
<evidence type="ECO:0000313" key="4">
    <source>
        <dbReference type="EMBL" id="KXZ52928.1"/>
    </source>
</evidence>
<feature type="domain" description="Protein kinase" evidence="3">
    <location>
        <begin position="375"/>
        <end position="726"/>
    </location>
</feature>
<evidence type="ECO:0000259" key="3">
    <source>
        <dbReference type="PROSITE" id="PS50011"/>
    </source>
</evidence>
<feature type="compositionally biased region" description="Gly residues" evidence="1">
    <location>
        <begin position="216"/>
        <end position="225"/>
    </location>
</feature>
<dbReference type="PROSITE" id="PS50011">
    <property type="entry name" value="PROTEIN_KINASE_DOM"/>
    <property type="match status" value="1"/>
</dbReference>
<dbReference type="Gene3D" id="1.10.510.10">
    <property type="entry name" value="Transferase(Phosphotransferase) domain 1"/>
    <property type="match status" value="1"/>
</dbReference>
<feature type="compositionally biased region" description="Low complexity" evidence="1">
    <location>
        <begin position="328"/>
        <end position="342"/>
    </location>
</feature>
<comment type="caution">
    <text evidence="4">The sequence shown here is derived from an EMBL/GenBank/DDBJ whole genome shotgun (WGS) entry which is preliminary data.</text>
</comment>
<keyword evidence="2" id="KW-0812">Transmembrane</keyword>
<dbReference type="OrthoDB" id="339325at2759"/>
<dbReference type="EMBL" id="LSYV01000009">
    <property type="protein sequence ID" value="KXZ52928.1"/>
    <property type="molecule type" value="Genomic_DNA"/>
</dbReference>
<keyword evidence="2" id="KW-0472">Membrane</keyword>
<sequence length="764" mass="79225">MALRQHGSSQLAERVKRVQGKRLKTTALDVHRTPKITLDPAVTLRLVGVVLLRFRAGTLSATPGLDILAPTRQVSDRPALAMLLVQGTTLVHRWCYPPATQAENFKLFVRPEALPGRQNVTLQLSQTGCSNSTDVPLLQRCWASRGLYNDLAMAGADMEANTPHSNNYLVWLHEAAYICQDVMTDECVKTLGPLGCFYYVNSLRPPSPAPASPEEGGPGRGGGGLPAPAGLLVPGTDPARQSAVHGDDGGKQALLLPLLVGVLGGVAAVALALGATALLRRALAARRQAAFRAPGTDGDKKRQREPPGQVWVAPIGRLLSEGQVMPDGGAPASSSAEDASAGGVSGPLPPHVVVTLLTPQRPDLALGVACGGEVVLLPHVRGKGSFGRVQEGMFAGQRVAVKLLPRDLLDSEYTVFGGFAGAAAGGGGSGMEDAAAAAAPAAVAAGSAGSGRACSVTGGDGVTQQGTGPVGDNSPAAPAAAPGEPAAAVQAAPPPASALVVARELASFAQEVEVLGRCDHPNVVRLLAACLGPPQPCLVMELMESSLDRLLHARPAELLPLQTVLRIALDIARGLEYLHPTIVHRDLKPANVLVNVSGPTPVAKLSDFGLSRLRTTVLATRHPEAGTPAYMAPECFDTENLTITHQADIYSFAVIMWEMLTGLLPWWGCTPVAIAYTVTMLGERLPLGSIPPARCPPALRALMTQCFDAEPRRRPAAAELVKELRLVLKELPSANSPAVVGSIEPSPTVAPGQPVAGGSASGGQ</sequence>
<dbReference type="PANTHER" id="PTHR44329:SF214">
    <property type="entry name" value="PROTEIN KINASE DOMAIN-CONTAINING PROTEIN"/>
    <property type="match status" value="1"/>
</dbReference>